<evidence type="ECO:0000313" key="1">
    <source>
        <dbReference type="EMBL" id="OQP57027.1"/>
    </source>
</evidence>
<dbReference type="EMBL" id="LVYD01000124">
    <property type="protein sequence ID" value="OQP57027.1"/>
    <property type="molecule type" value="Genomic_DNA"/>
</dbReference>
<gene>
    <name evidence="1" type="ORF">A3860_10690</name>
</gene>
<accession>A0A1V9FFG3</accession>
<organism evidence="1 2">
    <name type="scientific">Niastella vici</name>
    <dbReference type="NCBI Taxonomy" id="1703345"/>
    <lineage>
        <taxon>Bacteria</taxon>
        <taxon>Pseudomonadati</taxon>
        <taxon>Bacteroidota</taxon>
        <taxon>Chitinophagia</taxon>
        <taxon>Chitinophagales</taxon>
        <taxon>Chitinophagaceae</taxon>
        <taxon>Niastella</taxon>
    </lineage>
</organism>
<dbReference type="Proteomes" id="UP000192796">
    <property type="component" value="Unassembled WGS sequence"/>
</dbReference>
<proteinExistence type="predicted"/>
<sequence length="96" mass="11134">MKELISKLLKFGQLHISFAHPYRTERSGGELWPGRVISVSILDRDLWDEWELWDGERKTAGFAFLLIIKLSHHRTNPIDPCKKRIPPVGGTRYHGL</sequence>
<reference evidence="1 2" key="1">
    <citation type="submission" date="2016-03" db="EMBL/GenBank/DDBJ databases">
        <title>Niastella vici sp. nov., isolated from farmland soil.</title>
        <authorList>
            <person name="Chen L."/>
            <person name="Wang D."/>
            <person name="Yang S."/>
            <person name="Wang G."/>
        </authorList>
    </citation>
    <scope>NUCLEOTIDE SEQUENCE [LARGE SCALE GENOMIC DNA]</scope>
    <source>
        <strain evidence="1 2">DJ57</strain>
    </source>
</reference>
<name>A0A1V9FFG3_9BACT</name>
<protein>
    <submittedName>
        <fullName evidence="1">Uncharacterized protein</fullName>
    </submittedName>
</protein>
<keyword evidence="2" id="KW-1185">Reference proteome</keyword>
<comment type="caution">
    <text evidence="1">The sequence shown here is derived from an EMBL/GenBank/DDBJ whole genome shotgun (WGS) entry which is preliminary data.</text>
</comment>
<dbReference type="AlphaFoldDB" id="A0A1V9FFG3"/>
<evidence type="ECO:0000313" key="2">
    <source>
        <dbReference type="Proteomes" id="UP000192796"/>
    </source>
</evidence>